<dbReference type="AlphaFoldDB" id="A0A2S6H4R7"/>
<accession>A0A2S6H4R7</accession>
<evidence type="ECO:0000313" key="1">
    <source>
        <dbReference type="EMBL" id="PPK72454.1"/>
    </source>
</evidence>
<evidence type="ECO:0000313" key="2">
    <source>
        <dbReference type="Proteomes" id="UP000238071"/>
    </source>
</evidence>
<name>A0A2S6H4R7_9GAMM</name>
<protein>
    <submittedName>
        <fullName evidence="1">Uncharacterized protein</fullName>
    </submittedName>
</protein>
<reference evidence="1 2" key="1">
    <citation type="submission" date="2018-02" db="EMBL/GenBank/DDBJ databases">
        <title>Subsurface microbial communities from deep shales in Ohio and West Virginia, USA.</title>
        <authorList>
            <person name="Wrighton K."/>
        </authorList>
    </citation>
    <scope>NUCLEOTIDE SEQUENCE [LARGE SCALE GENOMIC DNA]</scope>
    <source>
        <strain evidence="1 2">OWC-G53F</strain>
    </source>
</reference>
<dbReference type="RefSeq" id="WP_104423239.1">
    <property type="nucleotide sequence ID" value="NZ_PTIY01000004.1"/>
</dbReference>
<organism evidence="1 2">
    <name type="scientific">Methylobacter tundripaludum</name>
    <dbReference type="NCBI Taxonomy" id="173365"/>
    <lineage>
        <taxon>Bacteria</taxon>
        <taxon>Pseudomonadati</taxon>
        <taxon>Pseudomonadota</taxon>
        <taxon>Gammaproteobacteria</taxon>
        <taxon>Methylococcales</taxon>
        <taxon>Methylococcaceae</taxon>
        <taxon>Methylobacter</taxon>
    </lineage>
</organism>
<gene>
    <name evidence="1" type="ORF">B0F88_104249</name>
</gene>
<dbReference type="EMBL" id="PTIY01000004">
    <property type="protein sequence ID" value="PPK72454.1"/>
    <property type="molecule type" value="Genomic_DNA"/>
</dbReference>
<sequence length="350" mass="36003">MLNGKAAISDLVDLEITGLLRLVGGASGVALYMARTAAGISKISIANDMPYETTLMPIPNLEIGGVILDASSSSRPTIIVPQWLPSVPDWALANAADGGTAGAILAFGGAVNALLVGGAKEGTLDIPNILDQADYSHPRFVRGAAPASAMKACTTAVADGETLMLFPSATGNRPAKGVKLVPAVSGAVFQYAPGDTTLWAVYQEGGRQAAMLSSHGVALGSVKLVSFDESLESVGYIVPIVDEPIVAEFDVDVRDGVYFLLATTDAAPQLMLFDDTGATEKLDWPVNGLGEGCRMTSPTVLAIPAASTLDNQAPAPAFLFAFIEMTDKGPVGLRLGTITLAPADGHPPKG</sequence>
<keyword evidence="2" id="KW-1185">Reference proteome</keyword>
<proteinExistence type="predicted"/>
<comment type="caution">
    <text evidence="1">The sequence shown here is derived from an EMBL/GenBank/DDBJ whole genome shotgun (WGS) entry which is preliminary data.</text>
</comment>
<dbReference type="Proteomes" id="UP000238071">
    <property type="component" value="Unassembled WGS sequence"/>
</dbReference>